<proteinExistence type="predicted"/>
<gene>
    <name evidence="1" type="ORF">HX837_08220</name>
</gene>
<dbReference type="Proteomes" id="UP000523105">
    <property type="component" value="Unassembled WGS sequence"/>
</dbReference>
<evidence type="ECO:0000313" key="2">
    <source>
        <dbReference type="Proteomes" id="UP000523105"/>
    </source>
</evidence>
<organism evidence="1 2">
    <name type="scientific">Marine Group I thaumarchaeote</name>
    <dbReference type="NCBI Taxonomy" id="2511932"/>
    <lineage>
        <taxon>Archaea</taxon>
        <taxon>Nitrososphaerota</taxon>
        <taxon>Marine Group I</taxon>
    </lineage>
</organism>
<dbReference type="AlphaFoldDB" id="A0A7K4MRH0"/>
<sequence>MNKKKLIIMLKTITCIFQLQKKSQDQYRQDFKKMRENKKLEIASGLVNVQFTVVKCGTLKMMLNELSD</sequence>
<evidence type="ECO:0000313" key="1">
    <source>
        <dbReference type="EMBL" id="NWJ44165.1"/>
    </source>
</evidence>
<protein>
    <submittedName>
        <fullName evidence="1">Uncharacterized protein</fullName>
    </submittedName>
</protein>
<dbReference type="EMBL" id="JACASV010000129">
    <property type="protein sequence ID" value="NWJ44165.1"/>
    <property type="molecule type" value="Genomic_DNA"/>
</dbReference>
<name>A0A7K4MRH0_9ARCH</name>
<accession>A0A7K4MRH0</accession>
<reference evidence="1 2" key="1">
    <citation type="journal article" date="2019" name="Environ. Microbiol.">
        <title>Genomics insights into ecotype formation of ammonia-oxidizing archaea in the deep ocean.</title>
        <authorList>
            <person name="Wang Y."/>
            <person name="Huang J.M."/>
            <person name="Cui G.J."/>
            <person name="Nunoura T."/>
            <person name="Takaki Y."/>
            <person name="Li W.L."/>
            <person name="Li J."/>
            <person name="Gao Z.M."/>
            <person name="Takai K."/>
            <person name="Zhang A.Q."/>
            <person name="Stepanauskas R."/>
        </authorList>
    </citation>
    <scope>NUCLEOTIDE SEQUENCE [LARGE SCALE GENOMIC DNA]</scope>
    <source>
        <strain evidence="1 2">L15b</strain>
    </source>
</reference>
<comment type="caution">
    <text evidence="1">The sequence shown here is derived from an EMBL/GenBank/DDBJ whole genome shotgun (WGS) entry which is preliminary data.</text>
</comment>